<keyword evidence="3 6" id="KW-0812">Transmembrane</keyword>
<feature type="transmembrane region" description="Helical" evidence="6">
    <location>
        <begin position="384"/>
        <end position="408"/>
    </location>
</feature>
<dbReference type="OrthoDB" id="5963930at2"/>
<feature type="transmembrane region" description="Helical" evidence="6">
    <location>
        <begin position="768"/>
        <end position="792"/>
    </location>
</feature>
<feature type="transmembrane region" description="Helical" evidence="6">
    <location>
        <begin position="733"/>
        <end position="756"/>
    </location>
</feature>
<evidence type="ECO:0000256" key="3">
    <source>
        <dbReference type="ARBA" id="ARBA00022692"/>
    </source>
</evidence>
<evidence type="ECO:0000259" key="7">
    <source>
        <dbReference type="PROSITE" id="PS50156"/>
    </source>
</evidence>
<name>A0A418VQ85_9PROT</name>
<dbReference type="GO" id="GO:0005886">
    <property type="term" value="C:plasma membrane"/>
    <property type="evidence" value="ECO:0007669"/>
    <property type="project" value="UniProtKB-SubCell"/>
</dbReference>
<comment type="caution">
    <text evidence="8">The sequence shown here is derived from an EMBL/GenBank/DDBJ whole genome shotgun (WGS) entry which is preliminary data.</text>
</comment>
<feature type="transmembrane region" description="Helical" evidence="6">
    <location>
        <begin position="309"/>
        <end position="327"/>
    </location>
</feature>
<dbReference type="SUPFAM" id="SSF82866">
    <property type="entry name" value="Multidrug efflux transporter AcrB transmembrane domain"/>
    <property type="match status" value="2"/>
</dbReference>
<dbReference type="InterPro" id="IPR050545">
    <property type="entry name" value="Mycobact_MmpL"/>
</dbReference>
<dbReference type="AlphaFoldDB" id="A0A418VQ85"/>
<comment type="subcellular location">
    <subcellularLocation>
        <location evidence="1">Cell membrane</location>
        <topology evidence="1">Multi-pass membrane protein</topology>
    </subcellularLocation>
</comment>
<keyword evidence="9" id="KW-1185">Reference proteome</keyword>
<evidence type="ECO:0000256" key="5">
    <source>
        <dbReference type="ARBA" id="ARBA00023136"/>
    </source>
</evidence>
<dbReference type="PANTHER" id="PTHR33406:SF10">
    <property type="entry name" value="SSD DOMAIN-CONTAINING PROTEIN"/>
    <property type="match status" value="1"/>
</dbReference>
<sequence length="812" mass="88995">MKQRFPSTPAASAISDTDVDLVHHGKVGRVETRVERWLFGHRLTVLTVFALLSVFLGWHALQLRPTASFEKMVPSRHPYIANYLAYESQLRPLNNLVRIAVETTTGDIYTPEYLDLLKRITDEVFYIPGVDRGNLQSLWTSNVQWYEVTEDGLRSGTVIPSNFDGSPERIREVRVNVGRSNRIGSLVASDHRSAAILAPLLEVDPQTGESLDYGQFARRLETLVRDKYQTDGVRIHITGFSKIIGDLIDGIFDIAAFFAVTVLLTAVVLYWYSRCWRGTLSTLFCCGLAVVWQLGVLDVLGLGLDPYSVLVPFLTFAIGVSHAVQNINTMAAERVAGRSVMEAARATFRLLFIPGTIALVCDAVGFSTLMVIDIRVIQELAINASVGVAVIIVTKMFLLPVIMSYAGSSPRALEQYRRRMRPERQAVNRFLARFTEPRWAAAAVLSAGALLAGAFLQSRDLKIGDLDPGAPELRQDSRYNRDVQFFLSHYSTSPDVFAVMVRTPAGECGSYPVAVVVDQFQWRMENVPGVEASSSLFGPMKRAIAGTNGGDLRWAAITRNRYISNAGHKRVPSDTYSPDCSMLPVLLFLADHKAETLTRVVAAVEDFARENNGDGVEFLLAAGNAGIEAATNTVIKESEATMLALVYGIVALLVLWEFKSWRVTVAIMLPLFVTSVLCEAIMARLGIGVKVATLPVVALGVGIGVDYGIYIYNRLEHYLEQGLTLRAAYLETLKTTGSAVTVTGVTLALGVMTWTFSTIKFQADMGLLLTFMFLWNMVGAIVMIPALISLLMPGLRGSPADKRAAAACAKAG</sequence>
<feature type="transmembrane region" description="Helical" evidence="6">
    <location>
        <begin position="693"/>
        <end position="712"/>
    </location>
</feature>
<keyword evidence="5 6" id="KW-0472">Membrane</keyword>
<proteinExistence type="predicted"/>
<organism evidence="8 9">
    <name type="scientific">Azospirillum cavernae</name>
    <dbReference type="NCBI Taxonomy" id="2320860"/>
    <lineage>
        <taxon>Bacteria</taxon>
        <taxon>Pseudomonadati</taxon>
        <taxon>Pseudomonadota</taxon>
        <taxon>Alphaproteobacteria</taxon>
        <taxon>Rhodospirillales</taxon>
        <taxon>Azospirillaceae</taxon>
        <taxon>Azospirillum</taxon>
    </lineage>
</organism>
<feature type="transmembrane region" description="Helical" evidence="6">
    <location>
        <begin position="279"/>
        <end position="297"/>
    </location>
</feature>
<feature type="transmembrane region" description="Helical" evidence="6">
    <location>
        <begin position="43"/>
        <end position="61"/>
    </location>
</feature>
<feature type="transmembrane region" description="Helical" evidence="6">
    <location>
        <begin position="665"/>
        <end position="687"/>
    </location>
</feature>
<evidence type="ECO:0000313" key="9">
    <source>
        <dbReference type="Proteomes" id="UP000283458"/>
    </source>
</evidence>
<feature type="transmembrane region" description="Helical" evidence="6">
    <location>
        <begin position="439"/>
        <end position="456"/>
    </location>
</feature>
<gene>
    <name evidence="8" type="ORF">D3877_25355</name>
</gene>
<dbReference type="PROSITE" id="PS50156">
    <property type="entry name" value="SSD"/>
    <property type="match status" value="1"/>
</dbReference>
<dbReference type="PANTHER" id="PTHR33406">
    <property type="entry name" value="MEMBRANE PROTEIN MJ1562-RELATED"/>
    <property type="match status" value="1"/>
</dbReference>
<dbReference type="Pfam" id="PF03176">
    <property type="entry name" value="MMPL"/>
    <property type="match status" value="2"/>
</dbReference>
<dbReference type="RefSeq" id="WP_119833555.1">
    <property type="nucleotide sequence ID" value="NZ_QYUL01000004.1"/>
</dbReference>
<accession>A0A418VQ85</accession>
<keyword evidence="4 6" id="KW-1133">Transmembrane helix</keyword>
<reference evidence="8 9" key="1">
    <citation type="submission" date="2018-09" db="EMBL/GenBank/DDBJ databases">
        <authorList>
            <person name="Zhu H."/>
        </authorList>
    </citation>
    <scope>NUCLEOTIDE SEQUENCE [LARGE SCALE GENOMIC DNA]</scope>
    <source>
        <strain evidence="8 9">K2W22B-5</strain>
    </source>
</reference>
<evidence type="ECO:0000256" key="1">
    <source>
        <dbReference type="ARBA" id="ARBA00004651"/>
    </source>
</evidence>
<protein>
    <submittedName>
        <fullName evidence="8">RND family transporter</fullName>
    </submittedName>
</protein>
<evidence type="ECO:0000256" key="2">
    <source>
        <dbReference type="ARBA" id="ARBA00022475"/>
    </source>
</evidence>
<keyword evidence="2" id="KW-1003">Cell membrane</keyword>
<dbReference type="EMBL" id="QYUL01000004">
    <property type="protein sequence ID" value="RJF78417.1"/>
    <property type="molecule type" value="Genomic_DNA"/>
</dbReference>
<dbReference type="Proteomes" id="UP000283458">
    <property type="component" value="Unassembled WGS sequence"/>
</dbReference>
<dbReference type="Gene3D" id="1.20.1640.10">
    <property type="entry name" value="Multidrug efflux transporter AcrB transmembrane domain"/>
    <property type="match status" value="2"/>
</dbReference>
<feature type="transmembrane region" description="Helical" evidence="6">
    <location>
        <begin position="640"/>
        <end position="658"/>
    </location>
</feature>
<evidence type="ECO:0000256" key="6">
    <source>
        <dbReference type="SAM" id="Phobius"/>
    </source>
</evidence>
<feature type="transmembrane region" description="Helical" evidence="6">
    <location>
        <begin position="348"/>
        <end position="372"/>
    </location>
</feature>
<feature type="transmembrane region" description="Helical" evidence="6">
    <location>
        <begin position="250"/>
        <end position="272"/>
    </location>
</feature>
<evidence type="ECO:0000256" key="4">
    <source>
        <dbReference type="ARBA" id="ARBA00022989"/>
    </source>
</evidence>
<evidence type="ECO:0000313" key="8">
    <source>
        <dbReference type="EMBL" id="RJF78417.1"/>
    </source>
</evidence>
<feature type="domain" description="SSD" evidence="7">
    <location>
        <begin position="280"/>
        <end position="405"/>
    </location>
</feature>
<dbReference type="InterPro" id="IPR000731">
    <property type="entry name" value="SSD"/>
</dbReference>
<dbReference type="InterPro" id="IPR004869">
    <property type="entry name" value="MMPL_dom"/>
</dbReference>